<dbReference type="EMBL" id="AZHX01002094">
    <property type="protein sequence ID" value="ETW97153.1"/>
    <property type="molecule type" value="Genomic_DNA"/>
</dbReference>
<dbReference type="InterPro" id="IPR007210">
    <property type="entry name" value="ABC_Gly_betaine_transp_sub-bd"/>
</dbReference>
<organism evidence="2 3">
    <name type="scientific">Candidatus Entotheonella gemina</name>
    <dbReference type="NCBI Taxonomy" id="1429439"/>
    <lineage>
        <taxon>Bacteria</taxon>
        <taxon>Pseudomonadati</taxon>
        <taxon>Nitrospinota/Tectimicrobiota group</taxon>
        <taxon>Candidatus Tectimicrobiota</taxon>
        <taxon>Candidatus Entotheonellia</taxon>
        <taxon>Candidatus Entotheonellales</taxon>
        <taxon>Candidatus Entotheonellaceae</taxon>
        <taxon>Candidatus Entotheonella</taxon>
    </lineage>
</organism>
<protein>
    <recommendedName>
        <fullName evidence="1">ABC-type glycine betaine transport system substrate-binding domain-containing protein</fullName>
    </recommendedName>
</protein>
<dbReference type="GO" id="GO:0043190">
    <property type="term" value="C:ATP-binding cassette (ABC) transporter complex"/>
    <property type="evidence" value="ECO:0007669"/>
    <property type="project" value="InterPro"/>
</dbReference>
<dbReference type="SUPFAM" id="SSF53850">
    <property type="entry name" value="Periplasmic binding protein-like II"/>
    <property type="match status" value="1"/>
</dbReference>
<dbReference type="AlphaFoldDB" id="W4LGC9"/>
<dbReference type="HOGENOM" id="CLU_1248749_0_0_7"/>
<evidence type="ECO:0000313" key="2">
    <source>
        <dbReference type="EMBL" id="ETW97153.1"/>
    </source>
</evidence>
<evidence type="ECO:0000313" key="3">
    <source>
        <dbReference type="Proteomes" id="UP000019140"/>
    </source>
</evidence>
<evidence type="ECO:0000259" key="1">
    <source>
        <dbReference type="Pfam" id="PF04069"/>
    </source>
</evidence>
<feature type="domain" description="ABC-type glycine betaine transport system substrate-binding" evidence="1">
    <location>
        <begin position="28"/>
        <end position="206"/>
    </location>
</feature>
<accession>W4LGC9</accession>
<reference evidence="2 3" key="1">
    <citation type="journal article" date="2014" name="Nature">
        <title>An environmental bacterial taxon with a large and distinct metabolic repertoire.</title>
        <authorList>
            <person name="Wilson M.C."/>
            <person name="Mori T."/>
            <person name="Ruckert C."/>
            <person name="Uria A.R."/>
            <person name="Helf M.J."/>
            <person name="Takada K."/>
            <person name="Gernert C."/>
            <person name="Steffens U.A."/>
            <person name="Heycke N."/>
            <person name="Schmitt S."/>
            <person name="Rinke C."/>
            <person name="Helfrich E.J."/>
            <person name="Brachmann A.O."/>
            <person name="Gurgui C."/>
            <person name="Wakimoto T."/>
            <person name="Kracht M."/>
            <person name="Crusemann M."/>
            <person name="Hentschel U."/>
            <person name="Abe I."/>
            <person name="Matsunaga S."/>
            <person name="Kalinowski J."/>
            <person name="Takeyama H."/>
            <person name="Piel J."/>
        </authorList>
    </citation>
    <scope>NUCLEOTIDE SEQUENCE [LARGE SCALE GENOMIC DNA]</scope>
    <source>
        <strain evidence="3">TSY2</strain>
    </source>
</reference>
<name>W4LGC9_9BACT</name>
<dbReference type="GO" id="GO:0022857">
    <property type="term" value="F:transmembrane transporter activity"/>
    <property type="evidence" value="ECO:0007669"/>
    <property type="project" value="InterPro"/>
</dbReference>
<dbReference type="Gene3D" id="3.10.105.10">
    <property type="entry name" value="Dipeptide-binding Protein, Domain 3"/>
    <property type="match status" value="1"/>
</dbReference>
<proteinExistence type="predicted"/>
<keyword evidence="3" id="KW-1185">Reference proteome</keyword>
<sequence length="221" mass="25573">MAYQWLLWIWGILWLFSLVPSVHANEIITLGQRNWDGSRAITHILKNIIETRLGYHARIVESDDPGIFAAMHEGKGRIDVLTDLWKLNQADQWAKYVEGYKSVIVNDKPYFGRQGLFIPKYFQVKHKVYSVYDLVNPKIAKLLDSDGDGKGEYWSSAYGWSSTHVEQVKAKSYGYDKYFKPHIISDRAFKAKLETAYKEEKVFYFTTGHRNGSTKSMNCDS</sequence>
<dbReference type="Pfam" id="PF04069">
    <property type="entry name" value="OpuAC"/>
    <property type="match status" value="1"/>
</dbReference>
<comment type="caution">
    <text evidence="2">The sequence shown here is derived from an EMBL/GenBank/DDBJ whole genome shotgun (WGS) entry which is preliminary data.</text>
</comment>
<dbReference type="Proteomes" id="UP000019140">
    <property type="component" value="Unassembled WGS sequence"/>
</dbReference>
<gene>
    <name evidence="2" type="ORF">ETSY2_45120</name>
</gene>
<dbReference type="Gene3D" id="3.40.190.100">
    <property type="entry name" value="Glycine betaine-binding periplasmic protein, domain 2"/>
    <property type="match status" value="1"/>
</dbReference>